<evidence type="ECO:0000256" key="3">
    <source>
        <dbReference type="ARBA" id="ARBA00022643"/>
    </source>
</evidence>
<dbReference type="GO" id="GO:0016491">
    <property type="term" value="F:oxidoreductase activity"/>
    <property type="evidence" value="ECO:0007669"/>
    <property type="project" value="UniProtKB-UniRule"/>
</dbReference>
<dbReference type="CDD" id="cd02135">
    <property type="entry name" value="YdjA-like"/>
    <property type="match status" value="1"/>
</dbReference>
<evidence type="ECO:0000259" key="9">
    <source>
        <dbReference type="Pfam" id="PF00881"/>
    </source>
</evidence>
<evidence type="ECO:0000256" key="7">
    <source>
        <dbReference type="PIRNR" id="PIRNR000232"/>
    </source>
</evidence>
<dbReference type="InterPro" id="IPR000415">
    <property type="entry name" value="Nitroreductase-like"/>
</dbReference>
<feature type="domain" description="Nitroreductase" evidence="9">
    <location>
        <begin position="18"/>
        <end position="163"/>
    </location>
</feature>
<dbReference type="PANTHER" id="PTHR43821">
    <property type="entry name" value="NAD(P)H NITROREDUCTASE YDJA-RELATED"/>
    <property type="match status" value="1"/>
</dbReference>
<keyword evidence="2 7" id="KW-0285">Flavoprotein</keyword>
<dbReference type="EMBL" id="JAEMUK010000078">
    <property type="protein sequence ID" value="MBJ7544292.1"/>
    <property type="molecule type" value="Genomic_DNA"/>
</dbReference>
<dbReference type="Gene3D" id="3.40.109.10">
    <property type="entry name" value="NADH Oxidase"/>
    <property type="match status" value="1"/>
</dbReference>
<feature type="binding site" evidence="8">
    <location>
        <position position="39"/>
    </location>
    <ligand>
        <name>FMN</name>
        <dbReference type="ChEBI" id="CHEBI:58210"/>
        <note>ligand shared between dimeric partners</note>
    </ligand>
</feature>
<comment type="caution">
    <text evidence="10">The sequence shown here is derived from an EMBL/GenBank/DDBJ whole genome shotgun (WGS) entry which is preliminary data.</text>
</comment>
<keyword evidence="4 7" id="KW-0521">NADP</keyword>
<keyword evidence="3 7" id="KW-0288">FMN</keyword>
<sequence length="186" mass="20107">MEAYESLVTRVSPSILEEPAPDHEIERKIVAAALRAPDHKRLRPWRFISIRGDARAKLGEIFAAAYQNKAPNASPEVIAREKKKPLRAPLILVVLAKIVDDANVPAIDQKFSAAAAAQNIILASEALGFGAVWKTGDAATDPLIREALGVKANEEIVAYIYIGTVKARPNPPAPLEVSAFLTSWPA</sequence>
<dbReference type="Pfam" id="PF00881">
    <property type="entry name" value="Nitroreductase"/>
    <property type="match status" value="1"/>
</dbReference>
<gene>
    <name evidence="10" type="ORF">JDN41_12125</name>
</gene>
<keyword evidence="5 7" id="KW-0560">Oxidoreductase</keyword>
<reference evidence="10 11" key="1">
    <citation type="submission" date="2020-12" db="EMBL/GenBank/DDBJ databases">
        <title>Revised draft genomes of Rhodomicrobium vannielii ATCC 17100 and Rhodomicrobium udaipurense JA643.</title>
        <authorList>
            <person name="Conners E.M."/>
            <person name="Davenport E.J."/>
            <person name="Bose A."/>
        </authorList>
    </citation>
    <scope>NUCLEOTIDE SEQUENCE [LARGE SCALE GENOMIC DNA]</scope>
    <source>
        <strain evidence="10 11">JA643</strain>
    </source>
</reference>
<protein>
    <recommendedName>
        <fullName evidence="7">Putative NAD(P)H nitroreductase</fullName>
        <ecNumber evidence="7">1.-.-.-</ecNumber>
    </recommendedName>
</protein>
<dbReference type="EC" id="1.-.-.-" evidence="7"/>
<evidence type="ECO:0000256" key="2">
    <source>
        <dbReference type="ARBA" id="ARBA00022630"/>
    </source>
</evidence>
<feature type="binding site" description="in other chain" evidence="8">
    <location>
        <begin position="133"/>
        <end position="135"/>
    </location>
    <ligand>
        <name>FMN</name>
        <dbReference type="ChEBI" id="CHEBI:58210"/>
        <note>ligand shared between dimeric partners</note>
    </ligand>
</feature>
<name>A0A8I1GC03_9HYPH</name>
<proteinExistence type="inferred from homology"/>
<feature type="binding site" evidence="8">
    <location>
        <position position="35"/>
    </location>
    <ligand>
        <name>FMN</name>
        <dbReference type="ChEBI" id="CHEBI:58210"/>
        <note>ligand shared between dimeric partners</note>
    </ligand>
</feature>
<feature type="binding site" description="in other chain" evidence="8">
    <location>
        <begin position="10"/>
        <end position="12"/>
    </location>
    <ligand>
        <name>FMN</name>
        <dbReference type="ChEBI" id="CHEBI:58210"/>
        <note>ligand shared between dimeric partners</note>
    </ligand>
</feature>
<evidence type="ECO:0000256" key="1">
    <source>
        <dbReference type="ARBA" id="ARBA00007118"/>
    </source>
</evidence>
<dbReference type="Proteomes" id="UP000623250">
    <property type="component" value="Unassembled WGS sequence"/>
</dbReference>
<keyword evidence="6 7" id="KW-0520">NAD</keyword>
<dbReference type="InterPro" id="IPR026021">
    <property type="entry name" value="YdjA-like"/>
</dbReference>
<dbReference type="AlphaFoldDB" id="A0A8I1GC03"/>
<dbReference type="InterPro" id="IPR052530">
    <property type="entry name" value="NAD(P)H_nitroreductase"/>
</dbReference>
<evidence type="ECO:0000256" key="6">
    <source>
        <dbReference type="ARBA" id="ARBA00023027"/>
    </source>
</evidence>
<dbReference type="InterPro" id="IPR029479">
    <property type="entry name" value="Nitroreductase"/>
</dbReference>
<dbReference type="SUPFAM" id="SSF55469">
    <property type="entry name" value="FMN-dependent nitroreductase-like"/>
    <property type="match status" value="1"/>
</dbReference>
<evidence type="ECO:0000313" key="11">
    <source>
        <dbReference type="Proteomes" id="UP000623250"/>
    </source>
</evidence>
<dbReference type="PIRSF" id="PIRSF000232">
    <property type="entry name" value="YdjA"/>
    <property type="match status" value="1"/>
</dbReference>
<comment type="cofactor">
    <cofactor evidence="8">
        <name>FMN</name>
        <dbReference type="ChEBI" id="CHEBI:58210"/>
    </cofactor>
    <text evidence="8">Binds 1 FMN per subunit.</text>
</comment>
<keyword evidence="11" id="KW-1185">Reference proteome</keyword>
<comment type="similarity">
    <text evidence="1 7">Belongs to the nitroreductase family.</text>
</comment>
<accession>A0A8I1GC03</accession>
<evidence type="ECO:0000313" key="10">
    <source>
        <dbReference type="EMBL" id="MBJ7544292.1"/>
    </source>
</evidence>
<organism evidence="10 11">
    <name type="scientific">Rhodomicrobium udaipurense</name>
    <dbReference type="NCBI Taxonomy" id="1202716"/>
    <lineage>
        <taxon>Bacteria</taxon>
        <taxon>Pseudomonadati</taxon>
        <taxon>Pseudomonadota</taxon>
        <taxon>Alphaproteobacteria</taxon>
        <taxon>Hyphomicrobiales</taxon>
        <taxon>Hyphomicrobiaceae</taxon>
        <taxon>Rhodomicrobium</taxon>
    </lineage>
</organism>
<evidence type="ECO:0000256" key="5">
    <source>
        <dbReference type="ARBA" id="ARBA00023002"/>
    </source>
</evidence>
<evidence type="ECO:0000256" key="8">
    <source>
        <dbReference type="PIRSR" id="PIRSR000232-1"/>
    </source>
</evidence>
<dbReference type="PANTHER" id="PTHR43821:SF1">
    <property type="entry name" value="NAD(P)H NITROREDUCTASE YDJA-RELATED"/>
    <property type="match status" value="1"/>
</dbReference>
<dbReference type="RefSeq" id="WP_037238110.1">
    <property type="nucleotide sequence ID" value="NZ_JAEMUK010000078.1"/>
</dbReference>
<evidence type="ECO:0000256" key="4">
    <source>
        <dbReference type="ARBA" id="ARBA00022857"/>
    </source>
</evidence>